<evidence type="ECO:0000313" key="3">
    <source>
        <dbReference type="Proteomes" id="UP000315995"/>
    </source>
</evidence>
<dbReference type="EMBL" id="CP041186">
    <property type="protein sequence ID" value="QDG53347.1"/>
    <property type="molecule type" value="Genomic_DNA"/>
</dbReference>
<reference evidence="2 3" key="1">
    <citation type="submission" date="2019-06" db="EMBL/GenBank/DDBJ databases">
        <title>Persicimonas caeni gen. nov., sp. nov., a predatory bacterium isolated from solar saltern.</title>
        <authorList>
            <person name="Wang S."/>
        </authorList>
    </citation>
    <scope>NUCLEOTIDE SEQUENCE [LARGE SCALE GENOMIC DNA]</scope>
    <source>
        <strain evidence="2 3">YN101</strain>
    </source>
</reference>
<feature type="compositionally biased region" description="Polar residues" evidence="1">
    <location>
        <begin position="1"/>
        <end position="17"/>
    </location>
</feature>
<proteinExistence type="predicted"/>
<name>A0A4Y6PZA8_PERCE</name>
<dbReference type="Proteomes" id="UP000315995">
    <property type="component" value="Chromosome"/>
</dbReference>
<accession>A0A4Y6PZA8</accession>
<dbReference type="AlphaFoldDB" id="A0A4Y6PZA8"/>
<evidence type="ECO:0000256" key="1">
    <source>
        <dbReference type="SAM" id="MobiDB-lite"/>
    </source>
</evidence>
<dbReference type="OrthoDB" id="9981794at2"/>
<keyword evidence="3" id="KW-1185">Reference proteome</keyword>
<organism evidence="2 3">
    <name type="scientific">Persicimonas caeni</name>
    <dbReference type="NCBI Taxonomy" id="2292766"/>
    <lineage>
        <taxon>Bacteria</taxon>
        <taxon>Deltaproteobacteria</taxon>
        <taxon>Bradymonadales</taxon>
        <taxon>Bradymonadaceae</taxon>
        <taxon>Persicimonas</taxon>
    </lineage>
</organism>
<evidence type="ECO:0000313" key="2">
    <source>
        <dbReference type="EMBL" id="QDG53347.1"/>
    </source>
</evidence>
<sequence>MSKIGAQTSGLNAQTPWDDQAASEVRELRRAITDGMSQEKISNDVAPMMAELLARLDTFVAGEPRSELAPPPPPNVAEPPTLHEAAAALSRAGGKIRQMAQGAGDPATQASLNNMIKVLDEHLAMRQEVLMRAEMP</sequence>
<dbReference type="RefSeq" id="WP_141199808.1">
    <property type="nucleotide sequence ID" value="NZ_CP041186.1"/>
</dbReference>
<feature type="region of interest" description="Disordered" evidence="1">
    <location>
        <begin position="1"/>
        <end position="24"/>
    </location>
</feature>
<gene>
    <name evidence="2" type="ORF">FIV42_22140</name>
</gene>
<protein>
    <submittedName>
        <fullName evidence="2">Uncharacterized protein</fullName>
    </submittedName>
</protein>
<accession>A0A5B8YB54</accession>